<evidence type="ECO:0000313" key="10">
    <source>
        <dbReference type="Proteomes" id="UP000071561"/>
    </source>
</evidence>
<evidence type="ECO:0000256" key="8">
    <source>
        <dbReference type="RuleBase" id="RU362010"/>
    </source>
</evidence>
<dbReference type="Proteomes" id="UP000071561">
    <property type="component" value="Chromosome"/>
</dbReference>
<dbReference type="NCBIfam" id="TIGR00383">
    <property type="entry name" value="corA"/>
    <property type="match status" value="1"/>
</dbReference>
<evidence type="ECO:0000256" key="2">
    <source>
        <dbReference type="ARBA" id="ARBA00009765"/>
    </source>
</evidence>
<dbReference type="InterPro" id="IPR045861">
    <property type="entry name" value="CorA_cytoplasmic_dom"/>
</dbReference>
<dbReference type="KEGG" id="pcm:AY601_1427"/>
<dbReference type="InterPro" id="IPR002523">
    <property type="entry name" value="MgTranspt_CorA/ZnTranspt_ZntB"/>
</dbReference>
<keyword evidence="8" id="KW-0406">Ion transport</keyword>
<dbReference type="CDD" id="cd12828">
    <property type="entry name" value="TmCorA-like_1"/>
    <property type="match status" value="1"/>
</dbReference>
<dbReference type="RefSeq" id="WP_068398448.1">
    <property type="nucleotide sequence ID" value="NZ_CP014504.1"/>
</dbReference>
<keyword evidence="8" id="KW-0460">Magnesium</keyword>
<dbReference type="Gene3D" id="1.20.58.340">
    <property type="entry name" value="Magnesium transport protein CorA, transmembrane region"/>
    <property type="match status" value="2"/>
</dbReference>
<accession>A0A127VAL2</accession>
<keyword evidence="4 8" id="KW-1003">Cell membrane</keyword>
<dbReference type="OrthoDB" id="9803416at2"/>
<evidence type="ECO:0000313" key="9">
    <source>
        <dbReference type="EMBL" id="AMP98344.1"/>
    </source>
</evidence>
<dbReference type="Gene3D" id="3.30.460.20">
    <property type="entry name" value="CorA soluble domain-like"/>
    <property type="match status" value="1"/>
</dbReference>
<name>A0A127VAL2_9SPHI</name>
<comment type="similarity">
    <text evidence="2 8">Belongs to the CorA metal ion transporter (MIT) (TC 1.A.35) family.</text>
</comment>
<dbReference type="PANTHER" id="PTHR46494">
    <property type="entry name" value="CORA FAMILY METAL ION TRANSPORTER (EUROFUNG)"/>
    <property type="match status" value="1"/>
</dbReference>
<reference evidence="9 10" key="1">
    <citation type="submission" date="2016-03" db="EMBL/GenBank/DDBJ databases">
        <title>Complete genome sequence of Pedobacter cryoconitis PAMC 27485.</title>
        <authorList>
            <person name="Lee J."/>
            <person name="Kim O.-S."/>
        </authorList>
    </citation>
    <scope>NUCLEOTIDE SEQUENCE [LARGE SCALE GENOMIC DNA]</scope>
    <source>
        <strain evidence="9 10">PAMC 27485</strain>
    </source>
</reference>
<keyword evidence="6 8" id="KW-1133">Transmembrane helix</keyword>
<dbReference type="InterPro" id="IPR045863">
    <property type="entry name" value="CorA_TM1_TM2"/>
</dbReference>
<evidence type="ECO:0000256" key="6">
    <source>
        <dbReference type="ARBA" id="ARBA00022989"/>
    </source>
</evidence>
<dbReference type="FunFam" id="1.20.58.340:FF:000012">
    <property type="entry name" value="Magnesium transport protein CorA"/>
    <property type="match status" value="1"/>
</dbReference>
<comment type="function">
    <text evidence="8">Mediates influx of magnesium ions.</text>
</comment>
<feature type="transmembrane region" description="Helical" evidence="8">
    <location>
        <begin position="343"/>
        <end position="368"/>
    </location>
</feature>
<dbReference type="SUPFAM" id="SSF143865">
    <property type="entry name" value="CorA soluble domain-like"/>
    <property type="match status" value="1"/>
</dbReference>
<gene>
    <name evidence="8" type="primary">corA</name>
    <name evidence="9" type="ORF">AY601_1427</name>
</gene>
<comment type="subcellular location">
    <subcellularLocation>
        <location evidence="1">Cell membrane</location>
        <topology evidence="1">Multi-pass membrane protein</topology>
    </subcellularLocation>
    <subcellularLocation>
        <location evidence="8">Membrane</location>
        <topology evidence="8">Multi-pass membrane protein</topology>
    </subcellularLocation>
</comment>
<dbReference type="PANTHER" id="PTHR46494:SF1">
    <property type="entry name" value="CORA FAMILY METAL ION TRANSPORTER (EUROFUNG)"/>
    <property type="match status" value="1"/>
</dbReference>
<proteinExistence type="inferred from homology"/>
<dbReference type="GO" id="GO:0005886">
    <property type="term" value="C:plasma membrane"/>
    <property type="evidence" value="ECO:0007669"/>
    <property type="project" value="UniProtKB-SubCell"/>
</dbReference>
<dbReference type="GO" id="GO:0050897">
    <property type="term" value="F:cobalt ion binding"/>
    <property type="evidence" value="ECO:0007669"/>
    <property type="project" value="TreeGrafter"/>
</dbReference>
<dbReference type="GO" id="GO:0015095">
    <property type="term" value="F:magnesium ion transmembrane transporter activity"/>
    <property type="evidence" value="ECO:0007669"/>
    <property type="project" value="UniProtKB-UniRule"/>
</dbReference>
<keyword evidence="7 8" id="KW-0472">Membrane</keyword>
<dbReference type="SUPFAM" id="SSF144083">
    <property type="entry name" value="Magnesium transport protein CorA, transmembrane region"/>
    <property type="match status" value="1"/>
</dbReference>
<evidence type="ECO:0000256" key="4">
    <source>
        <dbReference type="ARBA" id="ARBA00022475"/>
    </source>
</evidence>
<dbReference type="GO" id="GO:0000287">
    <property type="term" value="F:magnesium ion binding"/>
    <property type="evidence" value="ECO:0007669"/>
    <property type="project" value="TreeGrafter"/>
</dbReference>
<feature type="transmembrane region" description="Helical" evidence="8">
    <location>
        <begin position="303"/>
        <end position="323"/>
    </location>
</feature>
<evidence type="ECO:0000256" key="7">
    <source>
        <dbReference type="ARBA" id="ARBA00023136"/>
    </source>
</evidence>
<organism evidence="9 10">
    <name type="scientific">Pedobacter cryoconitis</name>
    <dbReference type="NCBI Taxonomy" id="188932"/>
    <lineage>
        <taxon>Bacteria</taxon>
        <taxon>Pseudomonadati</taxon>
        <taxon>Bacteroidota</taxon>
        <taxon>Sphingobacteriia</taxon>
        <taxon>Sphingobacteriales</taxon>
        <taxon>Sphingobacteriaceae</taxon>
        <taxon>Pedobacter</taxon>
    </lineage>
</organism>
<dbReference type="Pfam" id="PF01544">
    <property type="entry name" value="CorA"/>
    <property type="match status" value="1"/>
</dbReference>
<dbReference type="InterPro" id="IPR004488">
    <property type="entry name" value="Mg/Co-transport_prot_CorA"/>
</dbReference>
<dbReference type="GO" id="GO:0015087">
    <property type="term" value="F:cobalt ion transmembrane transporter activity"/>
    <property type="evidence" value="ECO:0007669"/>
    <property type="project" value="UniProtKB-UniRule"/>
</dbReference>
<sequence>MGIDKKGKSRKKKKRLKIPLAGSSPGLVYIDENSLKPVITIHKINATTYETKELPNINQIAQLLADKNFTFWIEIKGFGSPELFETLYSELHVNRLILEDITRSYQRPKIEEYDDYVFAVSRMLLLDEDKTLENEQLSFILTDNALITLQENYADCFNPVIQRLKAGKGNIRISGSSYIMYALMDIVVDKYFEILSFWSEELDTIEDRLFDKPDKSFMFDVQLIKRNLINIRRVAWPERDKLNDMLRSDSHLITEQTKPYIRDAYDHCIQVIDIVESLKEISASNIDMYLSIISNRMNEIMKVLTIISSIFIPLTFIAGVYGMNFAKEDPVTHKFMPYNMPELYATHGYLYTMLIMVVIAVLQVIYFWRKGWFK</sequence>
<protein>
    <recommendedName>
        <fullName evidence="8">Magnesium transport protein CorA</fullName>
    </recommendedName>
</protein>
<evidence type="ECO:0000256" key="5">
    <source>
        <dbReference type="ARBA" id="ARBA00022692"/>
    </source>
</evidence>
<evidence type="ECO:0000256" key="3">
    <source>
        <dbReference type="ARBA" id="ARBA00022448"/>
    </source>
</evidence>
<dbReference type="EMBL" id="CP014504">
    <property type="protein sequence ID" value="AMP98344.1"/>
    <property type="molecule type" value="Genomic_DNA"/>
</dbReference>
<keyword evidence="10" id="KW-1185">Reference proteome</keyword>
<dbReference type="AlphaFoldDB" id="A0A127VAL2"/>
<keyword evidence="3 8" id="KW-0813">Transport</keyword>
<dbReference type="PATRIC" id="fig|188932.3.peg.1485"/>
<evidence type="ECO:0000256" key="1">
    <source>
        <dbReference type="ARBA" id="ARBA00004651"/>
    </source>
</evidence>
<keyword evidence="5 8" id="KW-0812">Transmembrane</keyword>